<accession>A0AA39KX45</accession>
<name>A0AA39KX45_9HYME</name>
<proteinExistence type="predicted"/>
<evidence type="ECO:0000313" key="2">
    <source>
        <dbReference type="Proteomes" id="UP001168990"/>
    </source>
</evidence>
<sequence length="212" mass="24684">MCLEIELALMELDKSRCSHKRNNMPTIVYVIKILVLELGKYKAYRVIPAPKFVQENLFAYISTPDDYIITNDGKLLYIPTEENFLKGCKTHRNNYFCKSIFPKYYIKSHEACMSKVMNEPLKLEGNDCNIKMVSMTHTMWIQFKSNDRWLYATASPETIKIICNNSVEEKMIEGTKILQRKAIRSPKGNIRKSRIRISEWAISSENPDCIIV</sequence>
<dbReference type="InterPro" id="IPR022048">
    <property type="entry name" value="Envelope_fusion-like"/>
</dbReference>
<reference evidence="1" key="2">
    <citation type="submission" date="2023-03" db="EMBL/GenBank/DDBJ databases">
        <authorList>
            <person name="Inwood S.N."/>
            <person name="Skelly J.G."/>
            <person name="Guhlin J."/>
            <person name="Harrop T.W.R."/>
            <person name="Goldson S.G."/>
            <person name="Dearden P.K."/>
        </authorList>
    </citation>
    <scope>NUCLEOTIDE SEQUENCE</scope>
    <source>
        <strain evidence="1">Irish</strain>
        <tissue evidence="1">Whole body</tissue>
    </source>
</reference>
<dbReference type="EMBL" id="JAQQBS010000001">
    <property type="protein sequence ID" value="KAK0176907.1"/>
    <property type="molecule type" value="Genomic_DNA"/>
</dbReference>
<keyword evidence="2" id="KW-1185">Reference proteome</keyword>
<evidence type="ECO:0000313" key="1">
    <source>
        <dbReference type="EMBL" id="KAK0176907.1"/>
    </source>
</evidence>
<reference evidence="1" key="1">
    <citation type="journal article" date="2023" name="bioRxiv">
        <title>Scaffold-level genome assemblies of two parasitoid biocontrol wasps reveal the parthenogenesis mechanism and an associated novel virus.</title>
        <authorList>
            <person name="Inwood S."/>
            <person name="Skelly J."/>
            <person name="Guhlin J."/>
            <person name="Harrop T."/>
            <person name="Goldson S."/>
            <person name="Dearden P."/>
        </authorList>
    </citation>
    <scope>NUCLEOTIDE SEQUENCE</scope>
    <source>
        <strain evidence="1">Irish</strain>
        <tissue evidence="1">Whole body</tissue>
    </source>
</reference>
<protein>
    <submittedName>
        <fullName evidence="1">Uncharacterized protein</fullName>
    </submittedName>
</protein>
<comment type="caution">
    <text evidence="1">The sequence shown here is derived from an EMBL/GenBank/DDBJ whole genome shotgun (WGS) entry which is preliminary data.</text>
</comment>
<gene>
    <name evidence="1" type="ORF">PV328_001005</name>
</gene>
<dbReference type="AlphaFoldDB" id="A0AA39KX45"/>
<organism evidence="1 2">
    <name type="scientific">Microctonus aethiopoides</name>
    <dbReference type="NCBI Taxonomy" id="144406"/>
    <lineage>
        <taxon>Eukaryota</taxon>
        <taxon>Metazoa</taxon>
        <taxon>Ecdysozoa</taxon>
        <taxon>Arthropoda</taxon>
        <taxon>Hexapoda</taxon>
        <taxon>Insecta</taxon>
        <taxon>Pterygota</taxon>
        <taxon>Neoptera</taxon>
        <taxon>Endopterygota</taxon>
        <taxon>Hymenoptera</taxon>
        <taxon>Apocrita</taxon>
        <taxon>Ichneumonoidea</taxon>
        <taxon>Braconidae</taxon>
        <taxon>Euphorinae</taxon>
        <taxon>Microctonus</taxon>
    </lineage>
</organism>
<dbReference type="Proteomes" id="UP001168990">
    <property type="component" value="Unassembled WGS sequence"/>
</dbReference>
<dbReference type="Pfam" id="PF12259">
    <property type="entry name" value="Baculo_F"/>
    <property type="match status" value="1"/>
</dbReference>